<comment type="caution">
    <text evidence="1">The sequence shown here is derived from an EMBL/GenBank/DDBJ whole genome shotgun (WGS) entry which is preliminary data.</text>
</comment>
<reference evidence="1 2" key="1">
    <citation type="journal article" date="2021" name="BMC Biol.">
        <title>Horizontally acquired antibacterial genes associated with adaptive radiation of ladybird beetles.</title>
        <authorList>
            <person name="Li H.S."/>
            <person name="Tang X.F."/>
            <person name="Huang Y.H."/>
            <person name="Xu Z.Y."/>
            <person name="Chen M.L."/>
            <person name="Du X.Y."/>
            <person name="Qiu B.Y."/>
            <person name="Chen P.T."/>
            <person name="Zhang W."/>
            <person name="Slipinski A."/>
            <person name="Escalona H.E."/>
            <person name="Waterhouse R.M."/>
            <person name="Zwick A."/>
            <person name="Pang H."/>
        </authorList>
    </citation>
    <scope>NUCLEOTIDE SEQUENCE [LARGE SCALE GENOMIC DNA]</scope>
    <source>
        <strain evidence="1">SYSU2018</strain>
    </source>
</reference>
<evidence type="ECO:0000313" key="1">
    <source>
        <dbReference type="EMBL" id="KAL3287660.1"/>
    </source>
</evidence>
<dbReference type="EMBL" id="JABFTP020000185">
    <property type="protein sequence ID" value="KAL3287660.1"/>
    <property type="molecule type" value="Genomic_DNA"/>
</dbReference>
<sequence>MSSWSDIRIRVLKAAEHLLDQEYGFQDLIRGGALIYAKRSCNDNKISPIACDRFCIERNIECCTVKVMIGGHFKYCVICAYRPPNGDMDLFLTKAAEVLLNCQKYSPNIYLNIDSLNDSIGKLLLFDFFECFQLRNNSMKLTRIFRDINDSVSSTKIDYIVTNVEHEKINTVVV</sequence>
<gene>
    <name evidence="1" type="ORF">HHI36_002127</name>
</gene>
<dbReference type="Proteomes" id="UP001516400">
    <property type="component" value="Unassembled WGS sequence"/>
</dbReference>
<keyword evidence="2" id="KW-1185">Reference proteome</keyword>
<proteinExistence type="predicted"/>
<protein>
    <submittedName>
        <fullName evidence="1">Uncharacterized protein</fullName>
    </submittedName>
</protein>
<organism evidence="1 2">
    <name type="scientific">Cryptolaemus montrouzieri</name>
    <dbReference type="NCBI Taxonomy" id="559131"/>
    <lineage>
        <taxon>Eukaryota</taxon>
        <taxon>Metazoa</taxon>
        <taxon>Ecdysozoa</taxon>
        <taxon>Arthropoda</taxon>
        <taxon>Hexapoda</taxon>
        <taxon>Insecta</taxon>
        <taxon>Pterygota</taxon>
        <taxon>Neoptera</taxon>
        <taxon>Endopterygota</taxon>
        <taxon>Coleoptera</taxon>
        <taxon>Polyphaga</taxon>
        <taxon>Cucujiformia</taxon>
        <taxon>Coccinelloidea</taxon>
        <taxon>Coccinellidae</taxon>
        <taxon>Scymninae</taxon>
        <taxon>Scymnini</taxon>
        <taxon>Cryptolaemus</taxon>
    </lineage>
</organism>
<accession>A0ABD2PAY4</accession>
<name>A0ABD2PAY4_9CUCU</name>
<dbReference type="AlphaFoldDB" id="A0ABD2PAY4"/>
<evidence type="ECO:0000313" key="2">
    <source>
        <dbReference type="Proteomes" id="UP001516400"/>
    </source>
</evidence>